<protein>
    <submittedName>
        <fullName evidence="1">Uncharacterized protein</fullName>
    </submittedName>
</protein>
<evidence type="ECO:0000313" key="1">
    <source>
        <dbReference type="EMBL" id="OLP90641.1"/>
    </source>
</evidence>
<dbReference type="AlphaFoldDB" id="A0A1Q9D5Z9"/>
<dbReference type="OrthoDB" id="10274821at2759"/>
<dbReference type="EMBL" id="LSRX01000700">
    <property type="protein sequence ID" value="OLP90641.1"/>
    <property type="molecule type" value="Genomic_DNA"/>
</dbReference>
<name>A0A1Q9D5Z9_SYMMI</name>
<comment type="caution">
    <text evidence="1">The sequence shown here is derived from an EMBL/GenBank/DDBJ whole genome shotgun (WGS) entry which is preliminary data.</text>
</comment>
<sequence>MDSLDVMMCLGNGTNTWEKENQDGDWTGSVASFFKKVVACRATGKANSAQFQTSRVPVSDASLSFRAEIAAKGKDIEYLTFSIRLVGIRVHNFLCWLCKKLPQVQWQWALDEVQMQLIDFCISVIMETDTRRQMATFSSPIMAGNMKLMVRKQVYDNRWDPSLGFKSVWFSWLQPFSPFLRPRRES</sequence>
<proteinExistence type="predicted"/>
<dbReference type="Proteomes" id="UP000186817">
    <property type="component" value="Unassembled WGS sequence"/>
</dbReference>
<evidence type="ECO:0000313" key="2">
    <source>
        <dbReference type="Proteomes" id="UP000186817"/>
    </source>
</evidence>
<keyword evidence="2" id="KW-1185">Reference proteome</keyword>
<organism evidence="1 2">
    <name type="scientific">Symbiodinium microadriaticum</name>
    <name type="common">Dinoflagellate</name>
    <name type="synonym">Zooxanthella microadriatica</name>
    <dbReference type="NCBI Taxonomy" id="2951"/>
    <lineage>
        <taxon>Eukaryota</taxon>
        <taxon>Sar</taxon>
        <taxon>Alveolata</taxon>
        <taxon>Dinophyceae</taxon>
        <taxon>Suessiales</taxon>
        <taxon>Symbiodiniaceae</taxon>
        <taxon>Symbiodinium</taxon>
    </lineage>
</organism>
<accession>A0A1Q9D5Z9</accession>
<reference evidence="1 2" key="1">
    <citation type="submission" date="2016-02" db="EMBL/GenBank/DDBJ databases">
        <title>Genome analysis of coral dinoflagellate symbionts highlights evolutionary adaptations to a symbiotic lifestyle.</title>
        <authorList>
            <person name="Aranda M."/>
            <person name="Li Y."/>
            <person name="Liew Y.J."/>
            <person name="Baumgarten S."/>
            <person name="Simakov O."/>
            <person name="Wilson M."/>
            <person name="Piel J."/>
            <person name="Ashoor H."/>
            <person name="Bougouffa S."/>
            <person name="Bajic V.B."/>
            <person name="Ryu T."/>
            <person name="Ravasi T."/>
            <person name="Bayer T."/>
            <person name="Micklem G."/>
            <person name="Kim H."/>
            <person name="Bhak J."/>
            <person name="Lajeunesse T.C."/>
            <person name="Voolstra C.R."/>
        </authorList>
    </citation>
    <scope>NUCLEOTIDE SEQUENCE [LARGE SCALE GENOMIC DNA]</scope>
    <source>
        <strain evidence="1 2">CCMP2467</strain>
    </source>
</reference>
<gene>
    <name evidence="1" type="ORF">AK812_SmicGene27750</name>
</gene>